<reference evidence="6 8" key="1">
    <citation type="journal article" date="2014" name="BMC Genomics">
        <title>Genome sequence of Anopheles sinensis provides insight into genetics basis of mosquito competence for malaria parasites.</title>
        <authorList>
            <person name="Zhou D."/>
            <person name="Zhang D."/>
            <person name="Ding G."/>
            <person name="Shi L."/>
            <person name="Hou Q."/>
            <person name="Ye Y."/>
            <person name="Xu Y."/>
            <person name="Zhou H."/>
            <person name="Xiong C."/>
            <person name="Li S."/>
            <person name="Yu J."/>
            <person name="Hong S."/>
            <person name="Yu X."/>
            <person name="Zou P."/>
            <person name="Chen C."/>
            <person name="Chang X."/>
            <person name="Wang W."/>
            <person name="Lv Y."/>
            <person name="Sun Y."/>
            <person name="Ma L."/>
            <person name="Shen B."/>
            <person name="Zhu C."/>
        </authorList>
    </citation>
    <scope>NUCLEOTIDE SEQUENCE [LARGE SCALE GENOMIC DNA]</scope>
</reference>
<evidence type="ECO:0000256" key="2">
    <source>
        <dbReference type="ARBA" id="ARBA00022676"/>
    </source>
</evidence>
<dbReference type="Gene3D" id="3.40.50.2000">
    <property type="entry name" value="Glycogen Phosphorylase B"/>
    <property type="match status" value="1"/>
</dbReference>
<evidence type="ECO:0000313" key="6">
    <source>
        <dbReference type="EMBL" id="KFB48157.1"/>
    </source>
</evidence>
<dbReference type="STRING" id="74873.A0A084WD63"/>
<evidence type="ECO:0000313" key="8">
    <source>
        <dbReference type="Proteomes" id="UP000030765"/>
    </source>
</evidence>
<keyword evidence="3 4" id="KW-0808">Transferase</keyword>
<comment type="catalytic activity">
    <reaction evidence="5">
        <text>glucuronate acceptor + UDP-alpha-D-glucuronate = acceptor beta-D-glucuronoside + UDP + H(+)</text>
        <dbReference type="Rhea" id="RHEA:21032"/>
        <dbReference type="ChEBI" id="CHEBI:15378"/>
        <dbReference type="ChEBI" id="CHEBI:58052"/>
        <dbReference type="ChEBI" id="CHEBI:58223"/>
        <dbReference type="ChEBI" id="CHEBI:132367"/>
        <dbReference type="ChEBI" id="CHEBI:132368"/>
        <dbReference type="EC" id="2.4.1.17"/>
    </reaction>
</comment>
<dbReference type="VEuPathDB" id="VectorBase:ASIS017551"/>
<dbReference type="InterPro" id="IPR035595">
    <property type="entry name" value="UDP_glycos_trans_CS"/>
</dbReference>
<evidence type="ECO:0000256" key="1">
    <source>
        <dbReference type="ARBA" id="ARBA00009995"/>
    </source>
</evidence>
<organism evidence="6">
    <name type="scientific">Anopheles sinensis</name>
    <name type="common">Mosquito</name>
    <dbReference type="NCBI Taxonomy" id="74873"/>
    <lineage>
        <taxon>Eukaryota</taxon>
        <taxon>Metazoa</taxon>
        <taxon>Ecdysozoa</taxon>
        <taxon>Arthropoda</taxon>
        <taxon>Hexapoda</taxon>
        <taxon>Insecta</taxon>
        <taxon>Pterygota</taxon>
        <taxon>Neoptera</taxon>
        <taxon>Endopterygota</taxon>
        <taxon>Diptera</taxon>
        <taxon>Nematocera</taxon>
        <taxon>Culicoidea</taxon>
        <taxon>Culicidae</taxon>
        <taxon>Anophelinae</taxon>
        <taxon>Anopheles</taxon>
    </lineage>
</organism>
<dbReference type="Pfam" id="PF00201">
    <property type="entry name" value="UDPGT"/>
    <property type="match status" value="1"/>
</dbReference>
<dbReference type="Proteomes" id="UP000030765">
    <property type="component" value="Unassembled WGS sequence"/>
</dbReference>
<comment type="similarity">
    <text evidence="1 4">Belongs to the UDP-glycosyltransferase family.</text>
</comment>
<dbReference type="GO" id="GO:0015020">
    <property type="term" value="F:glucuronosyltransferase activity"/>
    <property type="evidence" value="ECO:0007669"/>
    <property type="project" value="UniProtKB-EC"/>
</dbReference>
<protein>
    <recommendedName>
        <fullName evidence="5">UDP-glucuronosyltransferase</fullName>
        <ecNumber evidence="5">2.4.1.17</ecNumber>
    </recommendedName>
</protein>
<dbReference type="EMBL" id="KE525338">
    <property type="protein sequence ID" value="KFB48157.1"/>
    <property type="molecule type" value="Genomic_DNA"/>
</dbReference>
<dbReference type="PANTHER" id="PTHR48043">
    <property type="entry name" value="EG:EG0003.4 PROTEIN-RELATED"/>
    <property type="match status" value="1"/>
</dbReference>
<dbReference type="OMA" id="WIECVIR"/>
<name>A0A084WD63_ANOSI</name>
<dbReference type="EMBL" id="ATLV01022941">
    <property type="status" value="NOT_ANNOTATED_CDS"/>
    <property type="molecule type" value="Genomic_DNA"/>
</dbReference>
<dbReference type="EC" id="2.4.1.17" evidence="5"/>
<dbReference type="AlphaFoldDB" id="A0A084WD63"/>
<dbReference type="EnsemblMetazoa" id="ASIC016222-RA">
    <property type="protein sequence ID" value="ASIC016222-PA"/>
    <property type="gene ID" value="ASIC016222"/>
</dbReference>
<evidence type="ECO:0000256" key="5">
    <source>
        <dbReference type="RuleBase" id="RU362059"/>
    </source>
</evidence>
<dbReference type="CDD" id="cd03784">
    <property type="entry name" value="GT1_Gtf-like"/>
    <property type="match status" value="1"/>
</dbReference>
<evidence type="ECO:0000256" key="3">
    <source>
        <dbReference type="ARBA" id="ARBA00022679"/>
    </source>
</evidence>
<evidence type="ECO:0000256" key="4">
    <source>
        <dbReference type="RuleBase" id="RU003718"/>
    </source>
</evidence>
<dbReference type="PROSITE" id="PS00375">
    <property type="entry name" value="UDPGT"/>
    <property type="match status" value="1"/>
</dbReference>
<dbReference type="PANTHER" id="PTHR48043:SF159">
    <property type="entry name" value="EG:EG0003.4 PROTEIN-RELATED"/>
    <property type="match status" value="1"/>
</dbReference>
<accession>A0A084WD63</accession>
<keyword evidence="8" id="KW-1185">Reference proteome</keyword>
<sequence length="229" mass="26281">MIPVGGLQILSPKPLAEDLQKIVDGARNGFILFSLGSNARSDLLGPERIRNILTAMERLPQYQFFWKFESDQSKLPMAVPKNVFIRAWMPQNDLLAHPNIKLFITHSGLLSTQEAIWHGVPVIGFPVFADQFRNINYCVNVGIAKRLSIHNFQANELVDAVKEILEEPKYTKKMKQVSRLFRDQPETPLERAVWWCEWVLRNPEADLLQSRAVHLNKKIKEGVIVKENT</sequence>
<dbReference type="InterPro" id="IPR050271">
    <property type="entry name" value="UDP-glycosyltransferase"/>
</dbReference>
<reference evidence="7" key="2">
    <citation type="submission" date="2020-05" db="UniProtKB">
        <authorList>
            <consortium name="EnsemblMetazoa"/>
        </authorList>
    </citation>
    <scope>IDENTIFICATION</scope>
</reference>
<dbReference type="SUPFAM" id="SSF53756">
    <property type="entry name" value="UDP-Glycosyltransferase/glycogen phosphorylase"/>
    <property type="match status" value="1"/>
</dbReference>
<dbReference type="FunFam" id="3.40.50.2000:FF:000021">
    <property type="entry name" value="UDP-glucuronosyltransferase"/>
    <property type="match status" value="1"/>
</dbReference>
<gene>
    <name evidence="6" type="ORF">ZHAS_00016222</name>
</gene>
<comment type="subcellular location">
    <subcellularLocation>
        <location evidence="5">Membrane</location>
        <topology evidence="5">Single-pass membrane protein</topology>
    </subcellularLocation>
</comment>
<dbReference type="OrthoDB" id="5835829at2759"/>
<dbReference type="GO" id="GO:0016020">
    <property type="term" value="C:membrane"/>
    <property type="evidence" value="ECO:0007669"/>
    <property type="project" value="UniProtKB-SubCell"/>
</dbReference>
<dbReference type="InterPro" id="IPR002213">
    <property type="entry name" value="UDP_glucos_trans"/>
</dbReference>
<proteinExistence type="inferred from homology"/>
<evidence type="ECO:0000313" key="7">
    <source>
        <dbReference type="EnsemblMetazoa" id="ASIC016222-PA"/>
    </source>
</evidence>
<keyword evidence="2 4" id="KW-0328">Glycosyltransferase</keyword>
<dbReference type="VEuPathDB" id="VectorBase:ASIC016222"/>